<organism evidence="2 3">
    <name type="scientific">Hephaestia caeni</name>
    <dbReference type="NCBI Taxonomy" id="645617"/>
    <lineage>
        <taxon>Bacteria</taxon>
        <taxon>Pseudomonadati</taxon>
        <taxon>Pseudomonadota</taxon>
        <taxon>Alphaproteobacteria</taxon>
        <taxon>Sphingomonadales</taxon>
        <taxon>Sphingomonadaceae</taxon>
        <taxon>Hephaestia</taxon>
    </lineage>
</organism>
<keyword evidence="1" id="KW-0812">Transmembrane</keyword>
<dbReference type="EMBL" id="QXDC01000002">
    <property type="protein sequence ID" value="RIA46894.1"/>
    <property type="molecule type" value="Genomic_DNA"/>
</dbReference>
<keyword evidence="3" id="KW-1185">Reference proteome</keyword>
<gene>
    <name evidence="2" type="ORF">DFR49_1454</name>
</gene>
<keyword evidence="1" id="KW-1133">Transmembrane helix</keyword>
<sequence>MTHWGFVAAAYGVTLTAAAVLALASWRAMVTAERAVEDLRR</sequence>
<dbReference type="AlphaFoldDB" id="A0A397PLA3"/>
<name>A0A397PLA3_9SPHN</name>
<proteinExistence type="predicted"/>
<evidence type="ECO:0000313" key="3">
    <source>
        <dbReference type="Proteomes" id="UP000266568"/>
    </source>
</evidence>
<evidence type="ECO:0008006" key="4">
    <source>
        <dbReference type="Google" id="ProtNLM"/>
    </source>
</evidence>
<dbReference type="RefSeq" id="WP_281271745.1">
    <property type="nucleotide sequence ID" value="NZ_QXDC01000002.1"/>
</dbReference>
<feature type="transmembrane region" description="Helical" evidence="1">
    <location>
        <begin position="6"/>
        <end position="24"/>
    </location>
</feature>
<dbReference type="Proteomes" id="UP000266568">
    <property type="component" value="Unassembled WGS sequence"/>
</dbReference>
<comment type="caution">
    <text evidence="2">The sequence shown here is derived from an EMBL/GenBank/DDBJ whole genome shotgun (WGS) entry which is preliminary data.</text>
</comment>
<evidence type="ECO:0000256" key="1">
    <source>
        <dbReference type="SAM" id="Phobius"/>
    </source>
</evidence>
<accession>A0A397PLA3</accession>
<reference evidence="2 3" key="1">
    <citation type="submission" date="2018-08" db="EMBL/GenBank/DDBJ databases">
        <title>Genomic Encyclopedia of Type Strains, Phase IV (KMG-IV): sequencing the most valuable type-strain genomes for metagenomic binning, comparative biology and taxonomic classification.</title>
        <authorList>
            <person name="Goeker M."/>
        </authorList>
    </citation>
    <scope>NUCLEOTIDE SEQUENCE [LARGE SCALE GENOMIC DNA]</scope>
    <source>
        <strain evidence="2 3">DSM 25527</strain>
    </source>
</reference>
<keyword evidence="1" id="KW-0472">Membrane</keyword>
<protein>
    <recommendedName>
        <fullName evidence="4">Heme exporter protein D</fullName>
    </recommendedName>
</protein>
<evidence type="ECO:0000313" key="2">
    <source>
        <dbReference type="EMBL" id="RIA46894.1"/>
    </source>
</evidence>